<evidence type="ECO:0000313" key="4">
    <source>
        <dbReference type="Proteomes" id="UP000030748"/>
    </source>
</evidence>
<evidence type="ECO:0000313" key="3">
    <source>
        <dbReference type="EMBL" id="EYU21757.1"/>
    </source>
</evidence>
<sequence>MNPNMQMFIVVLTLVVFAAGVHARILPDYYAPIMDSSSSSSADKHLNKPVYSVIEVVCDWLVRVTDSAGYINILCDKANIVIIPSAGLGKTDSPAPPAPDPASGKRPLVAYS</sequence>
<feature type="signal peptide" evidence="2">
    <location>
        <begin position="1"/>
        <end position="23"/>
    </location>
</feature>
<dbReference type="KEGG" id="egt:105975625"/>
<organism evidence="3 4">
    <name type="scientific">Erythranthe guttata</name>
    <name type="common">Yellow monkey flower</name>
    <name type="synonym">Mimulus guttatus</name>
    <dbReference type="NCBI Taxonomy" id="4155"/>
    <lineage>
        <taxon>Eukaryota</taxon>
        <taxon>Viridiplantae</taxon>
        <taxon>Streptophyta</taxon>
        <taxon>Embryophyta</taxon>
        <taxon>Tracheophyta</taxon>
        <taxon>Spermatophyta</taxon>
        <taxon>Magnoliopsida</taxon>
        <taxon>eudicotyledons</taxon>
        <taxon>Gunneridae</taxon>
        <taxon>Pentapetalae</taxon>
        <taxon>asterids</taxon>
        <taxon>lamiids</taxon>
        <taxon>Lamiales</taxon>
        <taxon>Phrymaceae</taxon>
        <taxon>Erythranthe</taxon>
    </lineage>
</organism>
<feature type="region of interest" description="Disordered" evidence="1">
    <location>
        <begin position="88"/>
        <end position="112"/>
    </location>
</feature>
<proteinExistence type="predicted"/>
<keyword evidence="4" id="KW-1185">Reference proteome</keyword>
<evidence type="ECO:0008006" key="5">
    <source>
        <dbReference type="Google" id="ProtNLM"/>
    </source>
</evidence>
<evidence type="ECO:0000256" key="1">
    <source>
        <dbReference type="SAM" id="MobiDB-lite"/>
    </source>
</evidence>
<accession>A0A022PZJ9</accession>
<feature type="chain" id="PRO_5001503712" description="BURP domain-containing protein" evidence="2">
    <location>
        <begin position="24"/>
        <end position="112"/>
    </location>
</feature>
<evidence type="ECO:0000256" key="2">
    <source>
        <dbReference type="SAM" id="SignalP"/>
    </source>
</evidence>
<reference evidence="3 4" key="1">
    <citation type="journal article" date="2013" name="Proc. Natl. Acad. Sci. U.S.A.">
        <title>Fine-scale variation in meiotic recombination in Mimulus inferred from population shotgun sequencing.</title>
        <authorList>
            <person name="Hellsten U."/>
            <person name="Wright K.M."/>
            <person name="Jenkins J."/>
            <person name="Shu S."/>
            <person name="Yuan Y."/>
            <person name="Wessler S.R."/>
            <person name="Schmutz J."/>
            <person name="Willis J.H."/>
            <person name="Rokhsar D.S."/>
        </authorList>
    </citation>
    <scope>NUCLEOTIDE SEQUENCE [LARGE SCALE GENOMIC DNA]</scope>
    <source>
        <strain evidence="4">cv. DUN x IM62</strain>
    </source>
</reference>
<dbReference type="Proteomes" id="UP000030748">
    <property type="component" value="Unassembled WGS sequence"/>
</dbReference>
<dbReference type="EMBL" id="KI632223">
    <property type="protein sequence ID" value="EYU21757.1"/>
    <property type="molecule type" value="Genomic_DNA"/>
</dbReference>
<gene>
    <name evidence="3" type="ORF">MIMGU_mgv1a016683mg</name>
</gene>
<keyword evidence="2" id="KW-0732">Signal</keyword>
<dbReference type="AlphaFoldDB" id="A0A022PZJ9"/>
<protein>
    <recommendedName>
        <fullName evidence="5">BURP domain-containing protein</fullName>
    </recommendedName>
</protein>
<name>A0A022PZJ9_ERYGU</name>